<keyword evidence="2" id="KW-1185">Reference proteome</keyword>
<dbReference type="GO" id="GO:0016787">
    <property type="term" value="F:hydrolase activity"/>
    <property type="evidence" value="ECO:0007669"/>
    <property type="project" value="UniProtKB-KW"/>
</dbReference>
<dbReference type="OrthoDB" id="4158640at2"/>
<dbReference type="EMBL" id="MKQR01000009">
    <property type="protein sequence ID" value="OLR93416.1"/>
    <property type="molecule type" value="Genomic_DNA"/>
</dbReference>
<dbReference type="InterPro" id="IPR029058">
    <property type="entry name" value="AB_hydrolase_fold"/>
</dbReference>
<keyword evidence="1" id="KW-0378">Hydrolase</keyword>
<organism evidence="1 2">
    <name type="scientific">Actinokineospora bangkokensis</name>
    <dbReference type="NCBI Taxonomy" id="1193682"/>
    <lineage>
        <taxon>Bacteria</taxon>
        <taxon>Bacillati</taxon>
        <taxon>Actinomycetota</taxon>
        <taxon>Actinomycetes</taxon>
        <taxon>Pseudonocardiales</taxon>
        <taxon>Pseudonocardiaceae</taxon>
        <taxon>Actinokineospora</taxon>
    </lineage>
</organism>
<dbReference type="AlphaFoldDB" id="A0A1Q9LMZ3"/>
<evidence type="ECO:0000313" key="2">
    <source>
        <dbReference type="Proteomes" id="UP000186040"/>
    </source>
</evidence>
<dbReference type="Proteomes" id="UP000186040">
    <property type="component" value="Unassembled WGS sequence"/>
</dbReference>
<dbReference type="SUPFAM" id="SSF53474">
    <property type="entry name" value="alpha/beta-Hydrolases"/>
    <property type="match status" value="1"/>
</dbReference>
<dbReference type="RefSeq" id="WP_075974310.1">
    <property type="nucleotide sequence ID" value="NZ_MKQR01000009.1"/>
</dbReference>
<proteinExistence type="predicted"/>
<sequence length="244" mass="26230">MKFDSEQVLEGGALERRFTLGEVPGLLWTPAAARGPEPVPLVLLGHPGGVDRMYPRLAERARHTVAQGFAAATIELPGGGERPRIPELERARADLRDALHDKQPVDGIVDRLVLPLVELAVPEWQAALDAVLSLPGIGGPVGFSGGVIAVATRLAVVEPRISAAVLFAGSYVPRVMFADARRVSIPLLVLLQWDDEHNDRQLALDLFDAFGSAEKTLHANTGGHTGVPGFEADDVGRFFARHLR</sequence>
<evidence type="ECO:0000313" key="1">
    <source>
        <dbReference type="EMBL" id="OLR93416.1"/>
    </source>
</evidence>
<protein>
    <submittedName>
        <fullName evidence="1">Alpha/beta hydrolase</fullName>
    </submittedName>
</protein>
<accession>A0A1Q9LMZ3</accession>
<dbReference type="STRING" id="1193682.BJP25_13975"/>
<comment type="caution">
    <text evidence="1">The sequence shown here is derived from an EMBL/GenBank/DDBJ whole genome shotgun (WGS) entry which is preliminary data.</text>
</comment>
<gene>
    <name evidence="1" type="ORF">BJP25_13975</name>
</gene>
<name>A0A1Q9LMZ3_9PSEU</name>
<reference evidence="1 2" key="1">
    <citation type="submission" date="2016-10" db="EMBL/GenBank/DDBJ databases">
        <title>The Draft Genome Sequence of Actinokineospora bangkokensis 44EHWT reveals the biosynthetic pathway of antifungal compounds Thailandins with unusual extender unit butylmalonyl-CoA.</title>
        <authorList>
            <person name="Greule A."/>
            <person name="Intra B."/>
            <person name="Flemming S."/>
            <person name="Rommel M.G."/>
            <person name="Panbangred W."/>
            <person name="Bechthold A."/>
        </authorList>
    </citation>
    <scope>NUCLEOTIDE SEQUENCE [LARGE SCALE GENOMIC DNA]</scope>
    <source>
        <strain evidence="1 2">44EHW</strain>
    </source>
</reference>
<dbReference type="Gene3D" id="3.40.50.1820">
    <property type="entry name" value="alpha/beta hydrolase"/>
    <property type="match status" value="1"/>
</dbReference>